<sequence length="101" mass="10318">MSAMADEAGGGCDSKFSGNGNGTMAGLPPRSRNLLAAAGFWSSIASSNRISSSTALTGFLSGVASYFIGWIVDWWSVLELAVNGIRSCLAVSVDGVLAPDN</sequence>
<name>A0A915JER8_ROMCU</name>
<organism evidence="1 2">
    <name type="scientific">Romanomermis culicivorax</name>
    <name type="common">Nematode worm</name>
    <dbReference type="NCBI Taxonomy" id="13658"/>
    <lineage>
        <taxon>Eukaryota</taxon>
        <taxon>Metazoa</taxon>
        <taxon>Ecdysozoa</taxon>
        <taxon>Nematoda</taxon>
        <taxon>Enoplea</taxon>
        <taxon>Dorylaimia</taxon>
        <taxon>Mermithida</taxon>
        <taxon>Mermithoidea</taxon>
        <taxon>Mermithidae</taxon>
        <taxon>Romanomermis</taxon>
    </lineage>
</organism>
<evidence type="ECO:0000313" key="1">
    <source>
        <dbReference type="Proteomes" id="UP000887565"/>
    </source>
</evidence>
<keyword evidence="1" id="KW-1185">Reference proteome</keyword>
<dbReference type="AlphaFoldDB" id="A0A915JER8"/>
<protein>
    <submittedName>
        <fullName evidence="2">Uncharacterized protein</fullName>
    </submittedName>
</protein>
<reference evidence="2" key="1">
    <citation type="submission" date="2022-11" db="UniProtKB">
        <authorList>
            <consortium name="WormBaseParasite"/>
        </authorList>
    </citation>
    <scope>IDENTIFICATION</scope>
</reference>
<dbReference type="WBParaSite" id="nRc.2.0.1.t24310-RA">
    <property type="protein sequence ID" value="nRc.2.0.1.t24310-RA"/>
    <property type="gene ID" value="nRc.2.0.1.g24310"/>
</dbReference>
<dbReference type="Proteomes" id="UP000887565">
    <property type="component" value="Unplaced"/>
</dbReference>
<evidence type="ECO:0000313" key="2">
    <source>
        <dbReference type="WBParaSite" id="nRc.2.0.1.t24310-RA"/>
    </source>
</evidence>
<proteinExistence type="predicted"/>
<accession>A0A915JER8</accession>